<feature type="region of interest" description="Disordered" evidence="11">
    <location>
        <begin position="1387"/>
        <end position="1450"/>
    </location>
</feature>
<dbReference type="EnsemblMetazoa" id="SCAU013011-RI">
    <property type="protein sequence ID" value="SCAU013011-PI"/>
    <property type="gene ID" value="SCAU013011"/>
</dbReference>
<dbReference type="VEuPathDB" id="VectorBase:SCAU013011"/>
<dbReference type="InterPro" id="IPR023174">
    <property type="entry name" value="PDEase_CS"/>
</dbReference>
<evidence type="ECO:0000256" key="1">
    <source>
        <dbReference type="ARBA" id="ARBA00000583"/>
    </source>
</evidence>
<feature type="binding site" evidence="9">
    <location>
        <position position="712"/>
    </location>
    <ligand>
        <name>Zn(2+)</name>
        <dbReference type="ChEBI" id="CHEBI:29105"/>
        <label>1</label>
    </ligand>
</feature>
<dbReference type="InterPro" id="IPR023088">
    <property type="entry name" value="PDEase"/>
</dbReference>
<feature type="region of interest" description="Disordered" evidence="11">
    <location>
        <begin position="1192"/>
        <end position="1226"/>
    </location>
</feature>
<dbReference type="InterPro" id="IPR036971">
    <property type="entry name" value="PDEase_catalytic_dom_sf"/>
</dbReference>
<feature type="compositionally biased region" description="Polar residues" evidence="11">
    <location>
        <begin position="1312"/>
        <end position="1329"/>
    </location>
</feature>
<evidence type="ECO:0000256" key="7">
    <source>
        <dbReference type="PIRSR" id="PIRSR623088-1"/>
    </source>
</evidence>
<dbReference type="EnsemblMetazoa" id="SCAU013011-RA">
    <property type="protein sequence ID" value="SCAU013011-PA"/>
    <property type="gene ID" value="SCAU013011"/>
</dbReference>
<dbReference type="PANTHER" id="PTHR11347">
    <property type="entry name" value="CYCLIC NUCLEOTIDE PHOSPHODIESTERASE"/>
    <property type="match status" value="1"/>
</dbReference>
<feature type="compositionally biased region" description="Low complexity" evidence="11">
    <location>
        <begin position="935"/>
        <end position="953"/>
    </location>
</feature>
<dbReference type="SMART" id="SM00471">
    <property type="entry name" value="HDc"/>
    <property type="match status" value="1"/>
</dbReference>
<dbReference type="GO" id="GO:0007165">
    <property type="term" value="P:signal transduction"/>
    <property type="evidence" value="ECO:0007669"/>
    <property type="project" value="InterPro"/>
</dbReference>
<feature type="region of interest" description="Disordered" evidence="11">
    <location>
        <begin position="932"/>
        <end position="1108"/>
    </location>
</feature>
<feature type="compositionally biased region" description="Low complexity" evidence="11">
    <location>
        <begin position="1204"/>
        <end position="1226"/>
    </location>
</feature>
<feature type="binding site" evidence="9">
    <location>
        <position position="676"/>
    </location>
    <ligand>
        <name>Zn(2+)</name>
        <dbReference type="ChEBI" id="CHEBI:29105"/>
        <label>1</label>
    </ligand>
</feature>
<dbReference type="GO" id="GO:0047555">
    <property type="term" value="F:3',5'-cyclic-GMP phosphodiesterase activity"/>
    <property type="evidence" value="ECO:0007669"/>
    <property type="project" value="UniProtKB-EC"/>
</dbReference>
<feature type="region of interest" description="Disordered" evidence="11">
    <location>
        <begin position="1310"/>
        <end position="1342"/>
    </location>
</feature>
<dbReference type="Proteomes" id="UP000095300">
    <property type="component" value="Unassembled WGS sequence"/>
</dbReference>
<feature type="binding site" evidence="8">
    <location>
        <position position="713"/>
    </location>
    <ligand>
        <name>AMP</name>
        <dbReference type="ChEBI" id="CHEBI:456215"/>
    </ligand>
</feature>
<evidence type="ECO:0000256" key="11">
    <source>
        <dbReference type="SAM" id="MobiDB-lite"/>
    </source>
</evidence>
<comment type="cofactor">
    <cofactor evidence="10">
        <name>a divalent metal cation</name>
        <dbReference type="ChEBI" id="CHEBI:60240"/>
    </cofactor>
    <text evidence="10">Binds 2 divalent metal cations per subunit. Site 1 may preferentially bind zinc ions, while site 2 has a preference for magnesium and/or manganese ions.</text>
</comment>
<feature type="region of interest" description="Disordered" evidence="11">
    <location>
        <begin position="1"/>
        <end position="145"/>
    </location>
</feature>
<evidence type="ECO:0000259" key="12">
    <source>
        <dbReference type="PROSITE" id="PS51845"/>
    </source>
</evidence>
<feature type="compositionally biased region" description="Gly residues" evidence="11">
    <location>
        <begin position="328"/>
        <end position="351"/>
    </location>
</feature>
<feature type="region of interest" description="Disordered" evidence="11">
    <location>
        <begin position="322"/>
        <end position="359"/>
    </location>
</feature>
<feature type="region of interest" description="Disordered" evidence="11">
    <location>
        <begin position="207"/>
        <end position="249"/>
    </location>
</feature>
<feature type="compositionally biased region" description="Gly residues" evidence="11">
    <location>
        <begin position="954"/>
        <end position="978"/>
    </location>
</feature>
<feature type="compositionally biased region" description="Basic and acidic residues" evidence="11">
    <location>
        <begin position="1041"/>
        <end position="1052"/>
    </location>
</feature>
<keyword evidence="3 9" id="KW-0479">Metal-binding</keyword>
<feature type="domain" description="PDEase" evidence="12">
    <location>
        <begin position="596"/>
        <end position="917"/>
    </location>
</feature>
<dbReference type="FunFam" id="1.10.1300.10:FF:000006">
    <property type="entry name" value="Phosphodiesterase 9A"/>
    <property type="match status" value="1"/>
</dbReference>
<evidence type="ECO:0000256" key="6">
    <source>
        <dbReference type="ARBA" id="ARBA00061167"/>
    </source>
</evidence>
<feature type="binding site" evidence="8">
    <location>
        <position position="822"/>
    </location>
    <ligand>
        <name>AMP</name>
        <dbReference type="ChEBI" id="CHEBI:456215"/>
    </ligand>
</feature>
<gene>
    <name evidence="13" type="primary">106082528</name>
</gene>
<dbReference type="Gene3D" id="1.10.1300.10">
    <property type="entry name" value="3'5'-cyclic nucleotide phosphodiesterase, catalytic domain"/>
    <property type="match status" value="1"/>
</dbReference>
<dbReference type="PROSITE" id="PS51845">
    <property type="entry name" value="PDEASE_I_2"/>
    <property type="match status" value="1"/>
</dbReference>
<feature type="active site" description="Proton donor" evidence="7">
    <location>
        <position position="672"/>
    </location>
</feature>
<feature type="binding site" evidence="9">
    <location>
        <position position="713"/>
    </location>
    <ligand>
        <name>Zn(2+)</name>
        <dbReference type="ChEBI" id="CHEBI:29105"/>
        <label>1</label>
    </ligand>
</feature>
<evidence type="ECO:0000313" key="15">
    <source>
        <dbReference type="Proteomes" id="UP000095300"/>
    </source>
</evidence>
<name>A0A1I8Q1H6_STOCA</name>
<comment type="catalytic activity">
    <reaction evidence="1">
        <text>3',5'-cyclic GMP + H2O = GMP + H(+)</text>
        <dbReference type="Rhea" id="RHEA:16957"/>
        <dbReference type="ChEBI" id="CHEBI:15377"/>
        <dbReference type="ChEBI" id="CHEBI:15378"/>
        <dbReference type="ChEBI" id="CHEBI:57746"/>
        <dbReference type="ChEBI" id="CHEBI:58115"/>
        <dbReference type="EC" id="3.1.4.35"/>
    </reaction>
</comment>
<accession>A0A1I8Q1H6</accession>
<evidence type="ECO:0000256" key="5">
    <source>
        <dbReference type="ARBA" id="ARBA00037913"/>
    </source>
</evidence>
<feature type="compositionally biased region" description="Basic and acidic residues" evidence="11">
    <location>
        <begin position="1408"/>
        <end position="1417"/>
    </location>
</feature>
<evidence type="ECO:0000313" key="13">
    <source>
        <dbReference type="EnsemblMetazoa" id="SCAU013011-PG"/>
    </source>
</evidence>
<feature type="compositionally biased region" description="Polar residues" evidence="11">
    <location>
        <begin position="1421"/>
        <end position="1436"/>
    </location>
</feature>
<dbReference type="InterPro" id="IPR002073">
    <property type="entry name" value="PDEase_catalytic_dom"/>
</dbReference>
<keyword evidence="2" id="KW-0140">cGMP</keyword>
<reference evidence="13" key="2">
    <citation type="submission" date="2020-05" db="UniProtKB">
        <authorList>
            <consortium name="EnsemblMetazoa"/>
        </authorList>
    </citation>
    <scope>IDENTIFICATION</scope>
    <source>
        <strain evidence="13">USDA</strain>
    </source>
</reference>
<feature type="compositionally biased region" description="Polar residues" evidence="11">
    <location>
        <begin position="981"/>
        <end position="1009"/>
    </location>
</feature>
<organism evidence="13 15">
    <name type="scientific">Stomoxys calcitrans</name>
    <name type="common">Stable fly</name>
    <name type="synonym">Conops calcitrans</name>
    <dbReference type="NCBI Taxonomy" id="35570"/>
    <lineage>
        <taxon>Eukaryota</taxon>
        <taxon>Metazoa</taxon>
        <taxon>Ecdysozoa</taxon>
        <taxon>Arthropoda</taxon>
        <taxon>Hexapoda</taxon>
        <taxon>Insecta</taxon>
        <taxon>Pterygota</taxon>
        <taxon>Neoptera</taxon>
        <taxon>Endopterygota</taxon>
        <taxon>Diptera</taxon>
        <taxon>Brachycera</taxon>
        <taxon>Muscomorpha</taxon>
        <taxon>Muscoidea</taxon>
        <taxon>Muscidae</taxon>
        <taxon>Stomoxys</taxon>
    </lineage>
</organism>
<feature type="region of interest" description="Disordered" evidence="11">
    <location>
        <begin position="1467"/>
        <end position="1500"/>
    </location>
</feature>
<dbReference type="CDD" id="cd00077">
    <property type="entry name" value="HDc"/>
    <property type="match status" value="1"/>
</dbReference>
<comment type="pathway">
    <text evidence="5">Purine metabolism; 3',5'-cyclic GMP degradation; GMP from 3',5'-cyclic GMP: step 1/1.</text>
</comment>
<evidence type="ECO:0000256" key="3">
    <source>
        <dbReference type="ARBA" id="ARBA00022723"/>
    </source>
</evidence>
<dbReference type="InterPro" id="IPR003607">
    <property type="entry name" value="HD/PDEase_dom"/>
</dbReference>
<dbReference type="STRING" id="35570.A0A1I8Q1H6"/>
<dbReference type="EnsemblMetazoa" id="SCAU013011-RD">
    <property type="protein sequence ID" value="SCAU013011-PD"/>
    <property type="gene ID" value="SCAU013011"/>
</dbReference>
<dbReference type="SUPFAM" id="SSF109604">
    <property type="entry name" value="HD-domain/PDEase-like"/>
    <property type="match status" value="1"/>
</dbReference>
<feature type="compositionally biased region" description="Polar residues" evidence="11">
    <location>
        <begin position="17"/>
        <end position="27"/>
    </location>
</feature>
<feature type="binding site" evidence="9">
    <location>
        <position position="713"/>
    </location>
    <ligand>
        <name>Zn(2+)</name>
        <dbReference type="ChEBI" id="CHEBI:29105"/>
        <label>2</label>
    </ligand>
</feature>
<evidence type="ECO:0000313" key="14">
    <source>
        <dbReference type="EnsemblMetazoa" id="SCAU013011-PI"/>
    </source>
</evidence>
<comment type="similarity">
    <text evidence="6">Belongs to the cyclic nucleotide phosphodiesterase family. PDE9 subfamily.</text>
</comment>
<dbReference type="PROSITE" id="PS00126">
    <property type="entry name" value="PDEASE_I_1"/>
    <property type="match status" value="1"/>
</dbReference>
<reference evidence="14 15" key="1">
    <citation type="submission" date="2015-05" db="EMBL/GenBank/DDBJ databases">
        <authorList>
            <person name="Wilson R.K."/>
            <person name="Warren W.C."/>
            <person name="Olafson P."/>
        </authorList>
    </citation>
    <scope>NUCLEOTIDE SEQUENCE [LARGE SCALE GENOMIC DNA]</scope>
    <source>
        <strain evidence="14 15">USDA</strain>
    </source>
</reference>
<feature type="binding site" evidence="8">
    <location>
        <position position="873"/>
    </location>
    <ligand>
        <name>AMP</name>
        <dbReference type="ChEBI" id="CHEBI:456215"/>
    </ligand>
</feature>
<sequence>MYKDSSCRSSPQPPPTTNVADQASDRSTAATTTTTTATTLPQGQPPTSTAVRASTSSTINVVPPHVHAATVEDDEEDGFSCPSESSSDSEYEVHSRPSTTSTTSTSSSSTGAAVGLTTGVGGPCATRRHKRSANTTAASTQRCHSNSDVRILRKIGYIASRVRFLARIYSDFKLVNPYTPAKQRRLLQYILLKHSIIDPDKELAKAAEAGNKSRPSTTPSVTSASSCSGLPQTESSFEDDSVTGTVRRKSSTSVTASASILLLEDLLVQLYEDRRNKLTLIRRRRSRRSSAGATTAKTPLNQLIIMSSKTTSSSVERLLQLDNEDEGGGGSSGGGGGGGGGQSSIGGGASDGGSTERLTKGNHIYNANITTSSSQQQQQQQQQRNSSIFLQPLAASGDDNLRRRRASDCTPHPCQPLGNQLQITLKNNNCTKLPLHRGSCGAAGDHLLAANSIANRQTLILSKSCGNVDAGVGNSNPALYGSGDLRGNNTGVSSMVGGNGSLTATGTGGGTSCALGMGPINGNNEYSIVQLNNTIIQCHFNDDDFRALVKDLKRKVEYTERMNWLCKLTHKEINSLSKRPLGPQSRKSSLPKHQEVKKRFLEICDTTFSEEVRNALRLPAFDSYEWGDADIIHLMQTMFIELGFIEKFNLPVDTLREWLYEVYKHYNEVPFHNFRHCFCVAQMMYAITRQANLLQRLGDLECLILLVSCICHDLDHPGYNNIYQINARTELALRYNDISPLENHHCSIAFRLLEHPDCNIFRNFSREAFNQIREGIIRCILATDMARHNEILTQFKEVTPIFDYSNRAHINLLCMILIKVADISNEARPMDVAEPWLDRLLQEFFAQSAAEKTEGLPVTPFMDPDKVSRTGSQVRFIGLVILPLFEALGDLVPEVIDMIIVPVRVALDYYKRLNDAQNKCRKSLADSISAAASENTSGGSDANAASTSTAGASTGAGGGSNAGAAGSGGGGSGAGNSGGSISPQMPRSQSGISVKSRRSIPSQKSASRTSVDEPGGMPAELHDLPEGSESGDSETATEVDVAEKTSKFKVDTEGTSNRSKSSHSASRKSSREKRPSMIGEMCSSGSGQRIRNSYGNIHGYHSNRSHFSNNRAVSLDQYSTNNRRLSDGLQQVISDSNVFYNRHNRGSLEASTVNCRLVEDMNMNATGIVTVSQTSSAGGGGRVAGGASLQLNTSQNVPNNEGVTSNNAGASTNAPTAASNTTASSATPQQNIMCIARFSNGNISPTQLQQPQRQHCCAAAAAAAAAAAVSSGQNGLTSSATETTAASKNSWKARFKQFSDYFSFSFDKNSKRFSSTRSSPCSVRNNNGAQGNGAESGGTTYIDPLTGKPTAMCCTISNSLQSPGLRQKHISHQHDLMASGRHRAYSLDVPCNRSNPRYSSSSGGGGDSSRKSSRHDGTVTGDENNSNNTLHSSSGAGSDMPTCMPPPIRIGSVDASDTILITTGVLPNALPPASLGEAEPSLSIDLGLPSNSSSADPPKI</sequence>
<dbReference type="KEGG" id="scac:106082528"/>
<evidence type="ECO:0000256" key="2">
    <source>
        <dbReference type="ARBA" id="ARBA00022535"/>
    </source>
</evidence>
<dbReference type="PRINTS" id="PR00387">
    <property type="entry name" value="PDIESTERASE1"/>
</dbReference>
<evidence type="ECO:0000256" key="4">
    <source>
        <dbReference type="ARBA" id="ARBA00022801"/>
    </source>
</evidence>
<evidence type="ECO:0000256" key="9">
    <source>
        <dbReference type="PIRSR" id="PIRSR623088-3"/>
    </source>
</evidence>
<dbReference type="GO" id="GO:0046872">
    <property type="term" value="F:metal ion binding"/>
    <property type="evidence" value="ECO:0007669"/>
    <property type="project" value="UniProtKB-KW"/>
</dbReference>
<dbReference type="EnsemblMetazoa" id="SCAU013011-RG">
    <property type="protein sequence ID" value="SCAU013011-PG"/>
    <property type="gene ID" value="SCAU013011"/>
</dbReference>
<feature type="compositionally biased region" description="Polar residues" evidence="11">
    <location>
        <begin position="1192"/>
        <end position="1203"/>
    </location>
</feature>
<protein>
    <recommendedName>
        <fullName evidence="10">Phosphodiesterase</fullName>
        <ecNumber evidence="10">3.1.4.-</ecNumber>
    </recommendedName>
</protein>
<proteinExistence type="inferred from homology"/>
<dbReference type="Pfam" id="PF00233">
    <property type="entry name" value="PDEase_I"/>
    <property type="match status" value="1"/>
</dbReference>
<feature type="compositionally biased region" description="Low complexity" evidence="11">
    <location>
        <begin position="47"/>
        <end position="58"/>
    </location>
</feature>
<keyword evidence="15" id="KW-1185">Reference proteome</keyword>
<feature type="compositionally biased region" description="Low complexity" evidence="11">
    <location>
        <begin position="28"/>
        <end position="39"/>
    </location>
</feature>
<dbReference type="EnsemblMetazoa" id="SCAU013011-RE">
    <property type="protein sequence ID" value="SCAU013011-PE"/>
    <property type="gene ID" value="SCAU013011"/>
</dbReference>
<feature type="compositionally biased region" description="Polar residues" evidence="11">
    <location>
        <begin position="1489"/>
        <end position="1500"/>
    </location>
</feature>
<feature type="compositionally biased region" description="Polar residues" evidence="11">
    <location>
        <begin position="1083"/>
        <end position="1095"/>
    </location>
</feature>
<dbReference type="EnsemblMetazoa" id="SCAU013011-RF">
    <property type="protein sequence ID" value="SCAU013011-PF"/>
    <property type="gene ID" value="SCAU013011"/>
</dbReference>
<dbReference type="EnsemblMetazoa" id="SCAU013011-RC">
    <property type="protein sequence ID" value="SCAU013011-PC"/>
    <property type="gene ID" value="SCAU013011"/>
</dbReference>
<feature type="compositionally biased region" description="Polar residues" evidence="11">
    <location>
        <begin position="133"/>
        <end position="144"/>
    </location>
</feature>
<feature type="binding site" evidence="9">
    <location>
        <position position="822"/>
    </location>
    <ligand>
        <name>Zn(2+)</name>
        <dbReference type="ChEBI" id="CHEBI:29105"/>
        <label>1</label>
    </ligand>
</feature>
<evidence type="ECO:0000256" key="10">
    <source>
        <dbReference type="RuleBase" id="RU363067"/>
    </source>
</evidence>
<dbReference type="EnsemblMetazoa" id="SCAU013011-RH">
    <property type="protein sequence ID" value="SCAU013011-PH"/>
    <property type="gene ID" value="SCAU013011"/>
</dbReference>
<evidence type="ECO:0000256" key="8">
    <source>
        <dbReference type="PIRSR" id="PIRSR623088-2"/>
    </source>
</evidence>
<dbReference type="OrthoDB" id="546632at2759"/>
<feature type="binding site" evidence="8">
    <location>
        <begin position="672"/>
        <end position="676"/>
    </location>
    <ligand>
        <name>AMP</name>
        <dbReference type="ChEBI" id="CHEBI:456215"/>
    </ligand>
</feature>
<dbReference type="EC" id="3.1.4.-" evidence="10"/>
<feature type="compositionally biased region" description="Low complexity" evidence="11">
    <location>
        <begin position="98"/>
        <end position="117"/>
    </location>
</feature>
<feature type="compositionally biased region" description="Low complexity" evidence="11">
    <location>
        <begin position="213"/>
        <end position="228"/>
    </location>
</feature>
<keyword evidence="4 10" id="KW-0378">Hydrolase</keyword>